<keyword evidence="1" id="KW-0472">Membrane</keyword>
<dbReference type="RefSeq" id="WP_084443861.1">
    <property type="nucleotide sequence ID" value="NZ_FWWW01000044.1"/>
</dbReference>
<protein>
    <recommendedName>
        <fullName evidence="4">ATP synthase protein I</fullName>
    </recommendedName>
</protein>
<feature type="transmembrane region" description="Helical" evidence="1">
    <location>
        <begin position="64"/>
        <end position="86"/>
    </location>
</feature>
<sequence length="130" mass="14822">MIFLRQFILFCLLLGGIFYALFSQFGATVIHPLTIYVFGFFALLTLITYWVTSRLIRANPDNFMGAYFGSMVVRLLLSVGLVLVFLYKGGAQERPGLWTFLGGFFILYFLFAGFEIWSVLSNLRPFSKQG</sequence>
<evidence type="ECO:0000313" key="2">
    <source>
        <dbReference type="EMBL" id="SMB85736.1"/>
    </source>
</evidence>
<feature type="transmembrane region" description="Helical" evidence="1">
    <location>
        <begin position="33"/>
        <end position="52"/>
    </location>
</feature>
<evidence type="ECO:0000256" key="1">
    <source>
        <dbReference type="SAM" id="Phobius"/>
    </source>
</evidence>
<gene>
    <name evidence="2" type="ORF">SAMN00120144_2858</name>
</gene>
<reference evidence="2 3" key="1">
    <citation type="submission" date="2017-04" db="EMBL/GenBank/DDBJ databases">
        <authorList>
            <person name="Afonso C.L."/>
            <person name="Miller P.J."/>
            <person name="Scott M.A."/>
            <person name="Spackman E."/>
            <person name="Goraichik I."/>
            <person name="Dimitrov K.M."/>
            <person name="Suarez D.L."/>
            <person name="Swayne D.E."/>
        </authorList>
    </citation>
    <scope>NUCLEOTIDE SEQUENCE [LARGE SCALE GENOMIC DNA]</scope>
    <source>
        <strain evidence="2 3">DSM 11622</strain>
    </source>
</reference>
<accession>A0A1W1UXD5</accession>
<feature type="transmembrane region" description="Helical" evidence="1">
    <location>
        <begin position="7"/>
        <end position="27"/>
    </location>
</feature>
<dbReference type="OrthoDB" id="893795at2"/>
<evidence type="ECO:0008006" key="4">
    <source>
        <dbReference type="Google" id="ProtNLM"/>
    </source>
</evidence>
<dbReference type="Proteomes" id="UP000192266">
    <property type="component" value="Unassembled WGS sequence"/>
</dbReference>
<organism evidence="2 3">
    <name type="scientific">Hymenobacter roseosalivarius DSM 11622</name>
    <dbReference type="NCBI Taxonomy" id="645990"/>
    <lineage>
        <taxon>Bacteria</taxon>
        <taxon>Pseudomonadati</taxon>
        <taxon>Bacteroidota</taxon>
        <taxon>Cytophagia</taxon>
        <taxon>Cytophagales</taxon>
        <taxon>Hymenobacteraceae</taxon>
        <taxon>Hymenobacter</taxon>
    </lineage>
</organism>
<evidence type="ECO:0000313" key="3">
    <source>
        <dbReference type="Proteomes" id="UP000192266"/>
    </source>
</evidence>
<feature type="transmembrane region" description="Helical" evidence="1">
    <location>
        <begin position="98"/>
        <end position="120"/>
    </location>
</feature>
<dbReference type="AlphaFoldDB" id="A0A1W1UXD5"/>
<dbReference type="EMBL" id="FWWW01000044">
    <property type="protein sequence ID" value="SMB85736.1"/>
    <property type="molecule type" value="Genomic_DNA"/>
</dbReference>
<proteinExistence type="predicted"/>
<name>A0A1W1UXD5_9BACT</name>
<keyword evidence="1" id="KW-1133">Transmembrane helix</keyword>
<dbReference type="STRING" id="645990.SAMN00120144_2858"/>
<keyword evidence="3" id="KW-1185">Reference proteome</keyword>
<keyword evidence="1" id="KW-0812">Transmembrane</keyword>